<evidence type="ECO:0000313" key="9">
    <source>
        <dbReference type="Ensembl" id="ENSCCRP00010107516.1"/>
    </source>
</evidence>
<dbReference type="InterPro" id="IPR058030">
    <property type="entry name" value="TRIM8/14/16/25/29/45/65_CC"/>
</dbReference>
<evidence type="ECO:0000256" key="3">
    <source>
        <dbReference type="ARBA" id="ARBA00022833"/>
    </source>
</evidence>
<dbReference type="InterPro" id="IPR001870">
    <property type="entry name" value="B30.2/SPRY"/>
</dbReference>
<feature type="coiled-coil region" evidence="5">
    <location>
        <begin position="185"/>
        <end position="230"/>
    </location>
</feature>
<dbReference type="Pfam" id="PF25600">
    <property type="entry name" value="TRIM_CC"/>
    <property type="match status" value="1"/>
</dbReference>
<dbReference type="PRINTS" id="PR01407">
    <property type="entry name" value="BUTYPHLNCDUF"/>
</dbReference>
<dbReference type="Gene3D" id="3.30.160.60">
    <property type="entry name" value="Classic Zinc Finger"/>
    <property type="match status" value="1"/>
</dbReference>
<dbReference type="AlphaFoldDB" id="A0A8C1PIA8"/>
<dbReference type="InterPro" id="IPR013083">
    <property type="entry name" value="Znf_RING/FYVE/PHD"/>
</dbReference>
<name>A0A8C1PIA8_CYPCA</name>
<dbReference type="PROSITE" id="PS50119">
    <property type="entry name" value="ZF_BBOX"/>
    <property type="match status" value="1"/>
</dbReference>
<evidence type="ECO:0000256" key="5">
    <source>
        <dbReference type="SAM" id="Coils"/>
    </source>
</evidence>
<dbReference type="InterPro" id="IPR013320">
    <property type="entry name" value="ConA-like_dom_sf"/>
</dbReference>
<dbReference type="Ensembl" id="ENSCCRT00010119625.1">
    <property type="protein sequence ID" value="ENSCCRP00010107516.1"/>
    <property type="gene ID" value="ENSCCRG00010047409.1"/>
</dbReference>
<keyword evidence="1" id="KW-0479">Metal-binding</keyword>
<reference evidence="9" key="2">
    <citation type="submission" date="2025-09" db="UniProtKB">
        <authorList>
            <consortium name="Ensembl"/>
        </authorList>
    </citation>
    <scope>IDENTIFICATION</scope>
</reference>
<dbReference type="Gene3D" id="3.30.40.10">
    <property type="entry name" value="Zinc/RING finger domain, C3HC4 (zinc finger)"/>
    <property type="match status" value="1"/>
</dbReference>
<keyword evidence="3" id="KW-0862">Zinc</keyword>
<dbReference type="InterPro" id="IPR001841">
    <property type="entry name" value="Znf_RING"/>
</dbReference>
<evidence type="ECO:0000256" key="4">
    <source>
        <dbReference type="PROSITE-ProRule" id="PRU00024"/>
    </source>
</evidence>
<evidence type="ECO:0000256" key="2">
    <source>
        <dbReference type="ARBA" id="ARBA00022771"/>
    </source>
</evidence>
<dbReference type="Pfam" id="PF13445">
    <property type="entry name" value="zf-RING_UBOX"/>
    <property type="match status" value="1"/>
</dbReference>
<accession>A0A8C1PIA8</accession>
<dbReference type="InterPro" id="IPR017907">
    <property type="entry name" value="Znf_RING_CS"/>
</dbReference>
<dbReference type="SUPFAM" id="SSF49899">
    <property type="entry name" value="Concanavalin A-like lectins/glucanases"/>
    <property type="match status" value="1"/>
</dbReference>
<evidence type="ECO:0000259" key="8">
    <source>
        <dbReference type="PROSITE" id="PS50188"/>
    </source>
</evidence>
<evidence type="ECO:0000259" key="7">
    <source>
        <dbReference type="PROSITE" id="PS50119"/>
    </source>
</evidence>
<dbReference type="InterPro" id="IPR043136">
    <property type="entry name" value="B30.2/SPRY_sf"/>
</dbReference>
<dbReference type="SUPFAM" id="SSF57850">
    <property type="entry name" value="RING/U-box"/>
    <property type="match status" value="1"/>
</dbReference>
<dbReference type="Pfam" id="PF00622">
    <property type="entry name" value="SPRY"/>
    <property type="match status" value="1"/>
</dbReference>
<feature type="domain" description="B box-type" evidence="7">
    <location>
        <begin position="82"/>
        <end position="123"/>
    </location>
</feature>
<evidence type="ECO:0000259" key="6">
    <source>
        <dbReference type="PROSITE" id="PS50089"/>
    </source>
</evidence>
<dbReference type="InterPro" id="IPR000315">
    <property type="entry name" value="Znf_B-box"/>
</dbReference>
<evidence type="ECO:0000313" key="10">
    <source>
        <dbReference type="Proteomes" id="UP000694427"/>
    </source>
</evidence>
<dbReference type="InterPro" id="IPR027370">
    <property type="entry name" value="Znf-RING_euk"/>
</dbReference>
<dbReference type="SMART" id="SM00184">
    <property type="entry name" value="RING"/>
    <property type="match status" value="1"/>
</dbReference>
<dbReference type="GO" id="GO:0008270">
    <property type="term" value="F:zinc ion binding"/>
    <property type="evidence" value="ECO:0007669"/>
    <property type="project" value="UniProtKB-KW"/>
</dbReference>
<dbReference type="Gene3D" id="2.60.120.920">
    <property type="match status" value="1"/>
</dbReference>
<reference evidence="9" key="1">
    <citation type="submission" date="2025-08" db="UniProtKB">
        <authorList>
            <consortium name="Ensembl"/>
        </authorList>
    </citation>
    <scope>IDENTIFICATION</scope>
</reference>
<organism evidence="9 10">
    <name type="scientific">Cyprinus carpio</name>
    <name type="common">Common carp</name>
    <dbReference type="NCBI Taxonomy" id="7962"/>
    <lineage>
        <taxon>Eukaryota</taxon>
        <taxon>Metazoa</taxon>
        <taxon>Chordata</taxon>
        <taxon>Craniata</taxon>
        <taxon>Vertebrata</taxon>
        <taxon>Euteleostomi</taxon>
        <taxon>Actinopterygii</taxon>
        <taxon>Neopterygii</taxon>
        <taxon>Teleostei</taxon>
        <taxon>Ostariophysi</taxon>
        <taxon>Cypriniformes</taxon>
        <taxon>Cyprinidae</taxon>
        <taxon>Cyprininae</taxon>
        <taxon>Cyprinus</taxon>
    </lineage>
</organism>
<dbReference type="SUPFAM" id="SSF57845">
    <property type="entry name" value="B-box zinc-binding domain"/>
    <property type="match status" value="1"/>
</dbReference>
<feature type="domain" description="B30.2/SPRY" evidence="8">
    <location>
        <begin position="271"/>
        <end position="471"/>
    </location>
</feature>
<protein>
    <submittedName>
        <fullName evidence="9">Uncharacterized protein</fullName>
    </submittedName>
</protein>
<dbReference type="SMART" id="SM00336">
    <property type="entry name" value="BBOX"/>
    <property type="match status" value="1"/>
</dbReference>
<sequence length="489" mass="56812">MDSISVAHLSCPECKEIFKDPDVLSCGHSFCKDCLQQFWRIKETQECPLCRKLASHDPVRNLVLKGLCDLLLKERNERHSSGSEEICSLHGEKLKLFCLEDKHPVCLVCRDSPTHNNHTFRPIPEIVSSYKEKLYTALKFFREKPKHSAKIKGEFEKTIQYIKSQAEHTECQIKQQFEKLHQFLRDEEEATITALREEEEQKKQMMKEKLEEINRHISALSQKVKETEEMMEANEVCFLKEFPVSMERVQISSQPDPQTPSGALIRVPRYLGNLPFRVWKKMQDIIQNTPVILDPNMAHPSLVLSDDLTSVRCKLFSELHPDNPERFDIYPCVLGSEGFNSGTHSWDVEVDERSSWSVGVTTASKQRKGRVFFNTDVWSVQCGPFQLPGFRVKQKLECVRVYLDYDRGTVSFSDPATNTHLHTFTTTFSDTVFYRSIVSKCYTCRQDHTQGFINTEVQELRIYLLKKKKKKEILHMCILSCFKDKNNKL</sequence>
<dbReference type="SMART" id="SM00589">
    <property type="entry name" value="PRY"/>
    <property type="match status" value="1"/>
</dbReference>
<dbReference type="InterPro" id="IPR003877">
    <property type="entry name" value="SPRY_dom"/>
</dbReference>
<proteinExistence type="predicted"/>
<feature type="domain" description="RING-type" evidence="6">
    <location>
        <begin position="11"/>
        <end position="51"/>
    </location>
</feature>
<dbReference type="Pfam" id="PF13765">
    <property type="entry name" value="PRY"/>
    <property type="match status" value="1"/>
</dbReference>
<dbReference type="Proteomes" id="UP000694427">
    <property type="component" value="Unplaced"/>
</dbReference>
<dbReference type="PROSITE" id="PS50089">
    <property type="entry name" value="ZF_RING_2"/>
    <property type="match status" value="1"/>
</dbReference>
<dbReference type="PANTHER" id="PTHR24103">
    <property type="entry name" value="E3 UBIQUITIN-PROTEIN LIGASE TRIM"/>
    <property type="match status" value="1"/>
</dbReference>
<dbReference type="Pfam" id="PF00643">
    <property type="entry name" value="zf-B_box"/>
    <property type="match status" value="1"/>
</dbReference>
<keyword evidence="2 4" id="KW-0863">Zinc-finger</keyword>
<dbReference type="PROSITE" id="PS00518">
    <property type="entry name" value="ZF_RING_1"/>
    <property type="match status" value="1"/>
</dbReference>
<keyword evidence="5" id="KW-0175">Coiled coil</keyword>
<dbReference type="InterPro" id="IPR003879">
    <property type="entry name" value="Butyrophylin_SPRY"/>
</dbReference>
<dbReference type="InterPro" id="IPR006574">
    <property type="entry name" value="PRY"/>
</dbReference>
<dbReference type="PROSITE" id="PS50188">
    <property type="entry name" value="B302_SPRY"/>
    <property type="match status" value="1"/>
</dbReference>
<keyword evidence="10" id="KW-1185">Reference proteome</keyword>
<dbReference type="InterPro" id="IPR050143">
    <property type="entry name" value="TRIM/RBCC"/>
</dbReference>
<evidence type="ECO:0000256" key="1">
    <source>
        <dbReference type="ARBA" id="ARBA00022723"/>
    </source>
</evidence>